<dbReference type="Pfam" id="PF09902">
    <property type="entry name" value="DUF2129"/>
    <property type="match status" value="1"/>
</dbReference>
<dbReference type="EMBL" id="JXKH01000001">
    <property type="protein sequence ID" value="OJG19960.1"/>
    <property type="molecule type" value="Genomic_DNA"/>
</dbReference>
<accession>A0A1L8RJL1</accession>
<keyword evidence="3" id="KW-1185">Reference proteome</keyword>
<keyword evidence="1" id="KW-0963">Cytoplasm</keyword>
<reference evidence="2 3" key="1">
    <citation type="submission" date="2014-12" db="EMBL/GenBank/DDBJ databases">
        <title>Draft genome sequences of 29 type strains of Enterococci.</title>
        <authorList>
            <person name="Zhong Z."/>
            <person name="Sun Z."/>
            <person name="Liu W."/>
            <person name="Zhang W."/>
            <person name="Zhang H."/>
        </authorList>
    </citation>
    <scope>NUCLEOTIDE SEQUENCE [LARGE SCALE GENOMIC DNA]</scope>
    <source>
        <strain evidence="2 3">DSM 17029</strain>
    </source>
</reference>
<dbReference type="InterPro" id="IPR016979">
    <property type="entry name" value="DUF2129"/>
</dbReference>
<evidence type="ECO:0000313" key="2">
    <source>
        <dbReference type="EMBL" id="OJG19960.1"/>
    </source>
</evidence>
<organism evidence="2 3">
    <name type="scientific">Enterococcus canis</name>
    <dbReference type="NCBI Taxonomy" id="214095"/>
    <lineage>
        <taxon>Bacteria</taxon>
        <taxon>Bacillati</taxon>
        <taxon>Bacillota</taxon>
        <taxon>Bacilli</taxon>
        <taxon>Lactobacillales</taxon>
        <taxon>Enterococcaceae</taxon>
        <taxon>Enterococcus</taxon>
    </lineage>
</organism>
<gene>
    <name evidence="2" type="ORF">RU97_GL000193</name>
</gene>
<dbReference type="AlphaFoldDB" id="A0A1L8RJL1"/>
<name>A0A1L8RJL1_9ENTE</name>
<protein>
    <submittedName>
        <fullName evidence="2">Uncharacterized protein</fullName>
    </submittedName>
</protein>
<sequence>MKQLRRYGIVHYVSRRMKYVVLYMDDDQIEETEKKLNSLHFVRSVERSYRPDIEMNFAEKIGTKAAYQQDDGFEIEEANTQIRLAEDL</sequence>
<dbReference type="Proteomes" id="UP000181884">
    <property type="component" value="Unassembled WGS sequence"/>
</dbReference>
<evidence type="ECO:0000313" key="3">
    <source>
        <dbReference type="Proteomes" id="UP000181884"/>
    </source>
</evidence>
<evidence type="ECO:0000256" key="1">
    <source>
        <dbReference type="ARBA" id="ARBA00022490"/>
    </source>
</evidence>
<dbReference type="STRING" id="214095.RU97_GL000193"/>
<proteinExistence type="predicted"/>
<comment type="caution">
    <text evidence="2">The sequence shown here is derived from an EMBL/GenBank/DDBJ whole genome shotgun (WGS) entry which is preliminary data.</text>
</comment>